<dbReference type="OrthoDB" id="9809635at2"/>
<name>A0A4Q5J1H9_9ACTN</name>
<protein>
    <submittedName>
        <fullName evidence="3">Class A beta-lactamase-related serine hydrolase</fullName>
    </submittedName>
</protein>
<dbReference type="InterPro" id="IPR012338">
    <property type="entry name" value="Beta-lactam/transpept-like"/>
</dbReference>
<proteinExistence type="predicted"/>
<dbReference type="SUPFAM" id="SSF56601">
    <property type="entry name" value="beta-lactamase/transpeptidase-like"/>
    <property type="match status" value="1"/>
</dbReference>
<gene>
    <name evidence="3" type="ORF">ETU37_10505</name>
</gene>
<accession>A0A4Q5J1H9</accession>
<sequence length="379" mass="39871">MRRRRAAVAGVLAAATCLAGCDGGASPTEDVSDSAPSPAASAAAAGDTFEDRVDAITEAAKANADAGIVPGLTVALADHDETATLAFGVSDLGAGTPMRPDDRFRIASITKSMTATIVLQLVEEGKLGLDDTVETWLPGVLDAGDRITLRDLLGHVSGLPEADDSRYVRGHRVRHGVTDQEYVRLVAQAPLEAEPGELFVYRNINFVLLGMVVEAVTGQDIGAVMRERLFEPLGLRDTRLATEGHPGPRLVRVYDGLEDLTWLDVYWAGAAGGVTSTADDLATFYRALFSGELLDDERLAEMTDIRDDDVAGWNGYGLGLAAVETDCGTALGHSGRLPGLATEAWSMPERGRSVVVLVNGDGRLAGGTIDVVREAALCG</sequence>
<dbReference type="PANTHER" id="PTHR43283:SF3">
    <property type="entry name" value="BETA-LACTAMASE FAMILY PROTEIN (AFU_ORTHOLOGUE AFUA_5G07500)"/>
    <property type="match status" value="1"/>
</dbReference>
<evidence type="ECO:0000313" key="3">
    <source>
        <dbReference type="EMBL" id="RYU12420.1"/>
    </source>
</evidence>
<feature type="signal peptide" evidence="1">
    <location>
        <begin position="1"/>
        <end position="19"/>
    </location>
</feature>
<dbReference type="Proteomes" id="UP000291189">
    <property type="component" value="Unassembled WGS sequence"/>
</dbReference>
<comment type="caution">
    <text evidence="3">The sequence shown here is derived from an EMBL/GenBank/DDBJ whole genome shotgun (WGS) entry which is preliminary data.</text>
</comment>
<dbReference type="InterPro" id="IPR050789">
    <property type="entry name" value="Diverse_Enzym_Activities"/>
</dbReference>
<dbReference type="EMBL" id="SDPU01000021">
    <property type="protein sequence ID" value="RYU12420.1"/>
    <property type="molecule type" value="Genomic_DNA"/>
</dbReference>
<evidence type="ECO:0000313" key="4">
    <source>
        <dbReference type="Proteomes" id="UP000291189"/>
    </source>
</evidence>
<dbReference type="AlphaFoldDB" id="A0A4Q5J1H9"/>
<keyword evidence="4" id="KW-1185">Reference proteome</keyword>
<keyword evidence="1" id="KW-0732">Signal</keyword>
<evidence type="ECO:0000256" key="1">
    <source>
        <dbReference type="SAM" id="SignalP"/>
    </source>
</evidence>
<organism evidence="3 4">
    <name type="scientific">Nocardioides iriomotensis</name>
    <dbReference type="NCBI Taxonomy" id="715784"/>
    <lineage>
        <taxon>Bacteria</taxon>
        <taxon>Bacillati</taxon>
        <taxon>Actinomycetota</taxon>
        <taxon>Actinomycetes</taxon>
        <taxon>Propionibacteriales</taxon>
        <taxon>Nocardioidaceae</taxon>
        <taxon>Nocardioides</taxon>
    </lineage>
</organism>
<dbReference type="GO" id="GO:0016787">
    <property type="term" value="F:hydrolase activity"/>
    <property type="evidence" value="ECO:0007669"/>
    <property type="project" value="UniProtKB-KW"/>
</dbReference>
<feature type="chain" id="PRO_5039554872" evidence="1">
    <location>
        <begin position="20"/>
        <end position="379"/>
    </location>
</feature>
<keyword evidence="3" id="KW-0378">Hydrolase</keyword>
<dbReference type="PANTHER" id="PTHR43283">
    <property type="entry name" value="BETA-LACTAMASE-RELATED"/>
    <property type="match status" value="1"/>
</dbReference>
<dbReference type="Gene3D" id="3.40.710.10">
    <property type="entry name" value="DD-peptidase/beta-lactamase superfamily"/>
    <property type="match status" value="1"/>
</dbReference>
<evidence type="ECO:0000259" key="2">
    <source>
        <dbReference type="Pfam" id="PF00144"/>
    </source>
</evidence>
<dbReference type="InterPro" id="IPR001466">
    <property type="entry name" value="Beta-lactam-related"/>
</dbReference>
<dbReference type="Pfam" id="PF00144">
    <property type="entry name" value="Beta-lactamase"/>
    <property type="match status" value="1"/>
</dbReference>
<reference evidence="3 4" key="1">
    <citation type="submission" date="2019-01" db="EMBL/GenBank/DDBJ databases">
        <title>Nocardioides guangzhouensis sp. nov., an actinobacterium isolated from soil.</title>
        <authorList>
            <person name="Fu Y."/>
            <person name="Cai Y."/>
            <person name="Lin Z."/>
            <person name="Chen P."/>
        </authorList>
    </citation>
    <scope>NUCLEOTIDE SEQUENCE [LARGE SCALE GENOMIC DNA]</scope>
    <source>
        <strain evidence="3 4">NBRC 105384</strain>
    </source>
</reference>
<feature type="domain" description="Beta-lactamase-related" evidence="2">
    <location>
        <begin position="66"/>
        <end position="366"/>
    </location>
</feature>